<protein>
    <submittedName>
        <fullName evidence="2">Reverse transcriptase domain-containing protein</fullName>
    </submittedName>
</protein>
<gene>
    <name evidence="2" type="ORF">FWK35_00035369</name>
</gene>
<dbReference type="SUPFAM" id="SSF56219">
    <property type="entry name" value="DNase I-like"/>
    <property type="match status" value="1"/>
</dbReference>
<dbReference type="EMBL" id="VUJU01012706">
    <property type="protein sequence ID" value="KAF0706991.1"/>
    <property type="molecule type" value="Genomic_DNA"/>
</dbReference>
<dbReference type="InterPro" id="IPR057251">
    <property type="entry name" value="FP_C"/>
</dbReference>
<evidence type="ECO:0000313" key="3">
    <source>
        <dbReference type="Proteomes" id="UP000478052"/>
    </source>
</evidence>
<keyword evidence="3" id="KW-1185">Reference proteome</keyword>
<accession>A0A6G0VT76</accession>
<dbReference type="Gene3D" id="3.60.10.10">
    <property type="entry name" value="Endonuclease/exonuclease/phosphatase"/>
    <property type="match status" value="1"/>
</dbReference>
<keyword evidence="2" id="KW-0548">Nucleotidyltransferase</keyword>
<organism evidence="2 3">
    <name type="scientific">Aphis craccivora</name>
    <name type="common">Cowpea aphid</name>
    <dbReference type="NCBI Taxonomy" id="307492"/>
    <lineage>
        <taxon>Eukaryota</taxon>
        <taxon>Metazoa</taxon>
        <taxon>Ecdysozoa</taxon>
        <taxon>Arthropoda</taxon>
        <taxon>Hexapoda</taxon>
        <taxon>Insecta</taxon>
        <taxon>Pterygota</taxon>
        <taxon>Neoptera</taxon>
        <taxon>Paraneoptera</taxon>
        <taxon>Hemiptera</taxon>
        <taxon>Sternorrhyncha</taxon>
        <taxon>Aphidomorpha</taxon>
        <taxon>Aphidoidea</taxon>
        <taxon>Aphididae</taxon>
        <taxon>Aphidini</taxon>
        <taxon>Aphis</taxon>
        <taxon>Aphis</taxon>
    </lineage>
</organism>
<dbReference type="Proteomes" id="UP000478052">
    <property type="component" value="Unassembled WGS sequence"/>
</dbReference>
<dbReference type="PANTHER" id="PTHR47510">
    <property type="entry name" value="REVERSE TRANSCRIPTASE DOMAIN-CONTAINING PROTEIN"/>
    <property type="match status" value="1"/>
</dbReference>
<evidence type="ECO:0000313" key="2">
    <source>
        <dbReference type="EMBL" id="KAF0706991.1"/>
    </source>
</evidence>
<keyword evidence="2" id="KW-0808">Transferase</keyword>
<reference evidence="2 3" key="1">
    <citation type="submission" date="2019-08" db="EMBL/GenBank/DDBJ databases">
        <title>Whole genome of Aphis craccivora.</title>
        <authorList>
            <person name="Voronova N.V."/>
            <person name="Shulinski R.S."/>
            <person name="Bandarenka Y.V."/>
            <person name="Zhorov D.G."/>
            <person name="Warner D."/>
        </authorList>
    </citation>
    <scope>NUCLEOTIDE SEQUENCE [LARGE SCALE GENOMIC DNA]</scope>
    <source>
        <strain evidence="2">180601</strain>
        <tissue evidence="2">Whole Body</tissue>
    </source>
</reference>
<feature type="non-terminal residue" evidence="2">
    <location>
        <position position="1"/>
    </location>
</feature>
<dbReference type="OrthoDB" id="6624835at2759"/>
<comment type="caution">
    <text evidence="2">The sequence shown here is derived from an EMBL/GenBank/DDBJ whole genome shotgun (WGS) entry which is preliminary data.</text>
</comment>
<dbReference type="InterPro" id="IPR036691">
    <property type="entry name" value="Endo/exonu/phosph_ase_sf"/>
</dbReference>
<dbReference type="Pfam" id="PF25298">
    <property type="entry name" value="Baculo_FP_2nd"/>
    <property type="match status" value="1"/>
</dbReference>
<dbReference type="PANTHER" id="PTHR47510:SF3">
    <property type="entry name" value="ENDO_EXONUCLEASE_PHOSPHATASE DOMAIN-CONTAINING PROTEIN"/>
    <property type="match status" value="1"/>
</dbReference>
<keyword evidence="2" id="KW-0695">RNA-directed DNA polymerase</keyword>
<sequence>TADIIKVNLHKNDIVSNYRLKKIDKSDGKIIVKFNSKTIKESFLNGVKSLAISKQPLKSNQIHNSFPDKIVYVNHELSPMFRKIFWLTKQLSKEYNWKYVWANSNGVYLRKTDGDVPIKIQSIKDISGYDVENNIFSMNIRSINCNFDELVLMLSSMDDSFDILILSETWLLVDFNFVLNGYYNINSLGHINKSDGVTIFSITHGIITECNSIELVFDHNGKTLSIIGIYRSPNSNKDNFVIGLNDYLQRLNDSNVYYIIAGDININIIDPDISFDYLNTMATHNFISCINECTRITNHSSSCLDHIFTKNINSENIQAFIPKCKITDHFGTIVLVENYVNNINDCHTSQNKTRTKINIKLLNLLISSQNWNDIIDRNNIDKSFQHFLNKIEEMINMSSFNHVFKMSNKYKRIKDWITKGLIISTNHKHKLSKQLFRHPFDSNLKQKCNNYINILNTLIRYRKKIYYQDLLSKLQNNPKKMWEKINNITGRAKTYNMEINSIRLNNNSIANGNINIANEFNTMLTMTFNGI</sequence>
<dbReference type="GO" id="GO:0003964">
    <property type="term" value="F:RNA-directed DNA polymerase activity"/>
    <property type="evidence" value="ECO:0007669"/>
    <property type="project" value="UniProtKB-KW"/>
</dbReference>
<proteinExistence type="predicted"/>
<name>A0A6G0VT76_APHCR</name>
<evidence type="ECO:0000259" key="1">
    <source>
        <dbReference type="Pfam" id="PF25298"/>
    </source>
</evidence>
<feature type="domain" description="FP protein C-terminal" evidence="1">
    <location>
        <begin position="79"/>
        <end position="127"/>
    </location>
</feature>
<feature type="non-terminal residue" evidence="2">
    <location>
        <position position="531"/>
    </location>
</feature>
<dbReference type="AlphaFoldDB" id="A0A6G0VT76"/>